<feature type="transmembrane region" description="Helical" evidence="1">
    <location>
        <begin position="40"/>
        <end position="61"/>
    </location>
</feature>
<sequence>MSGQKSLERSMARRAEPTVLALVIAAAPWVMWWIGWPVLVVFGVLIPVAILWIWVPPILRARRQLARIQRREPRTAGPVRRAVAKVTDPALAAALEAEDEYEAGLADYLPLGEVERPEGEAAA</sequence>
<keyword evidence="1" id="KW-1133">Transmembrane helix</keyword>
<gene>
    <name evidence="2" type="ORF">GCM10009836_68850</name>
</gene>
<comment type="caution">
    <text evidence="2">The sequence shown here is derived from an EMBL/GenBank/DDBJ whole genome shotgun (WGS) entry which is preliminary data.</text>
</comment>
<feature type="transmembrane region" description="Helical" evidence="1">
    <location>
        <begin position="15"/>
        <end position="34"/>
    </location>
</feature>
<keyword evidence="1" id="KW-0472">Membrane</keyword>
<accession>A0ABN2NSM9</accession>
<reference evidence="2 3" key="1">
    <citation type="journal article" date="2019" name="Int. J. Syst. Evol. Microbiol.">
        <title>The Global Catalogue of Microorganisms (GCM) 10K type strain sequencing project: providing services to taxonomists for standard genome sequencing and annotation.</title>
        <authorList>
            <consortium name="The Broad Institute Genomics Platform"/>
            <consortium name="The Broad Institute Genome Sequencing Center for Infectious Disease"/>
            <person name="Wu L."/>
            <person name="Ma J."/>
        </authorList>
    </citation>
    <scope>NUCLEOTIDE SEQUENCE [LARGE SCALE GENOMIC DNA]</scope>
    <source>
        <strain evidence="2 3">JCM 16009</strain>
    </source>
</reference>
<evidence type="ECO:0000256" key="1">
    <source>
        <dbReference type="SAM" id="Phobius"/>
    </source>
</evidence>
<name>A0ABN2NSM9_9PSEU</name>
<dbReference type="Proteomes" id="UP001500449">
    <property type="component" value="Unassembled WGS sequence"/>
</dbReference>
<keyword evidence="3" id="KW-1185">Reference proteome</keyword>
<proteinExistence type="predicted"/>
<evidence type="ECO:0000313" key="2">
    <source>
        <dbReference type="EMBL" id="GAA1877683.1"/>
    </source>
</evidence>
<organism evidence="2 3">
    <name type="scientific">Pseudonocardia ailaonensis</name>
    <dbReference type="NCBI Taxonomy" id="367279"/>
    <lineage>
        <taxon>Bacteria</taxon>
        <taxon>Bacillati</taxon>
        <taxon>Actinomycetota</taxon>
        <taxon>Actinomycetes</taxon>
        <taxon>Pseudonocardiales</taxon>
        <taxon>Pseudonocardiaceae</taxon>
        <taxon>Pseudonocardia</taxon>
    </lineage>
</organism>
<dbReference type="EMBL" id="BAAAQK010000028">
    <property type="protein sequence ID" value="GAA1877683.1"/>
    <property type="molecule type" value="Genomic_DNA"/>
</dbReference>
<protein>
    <submittedName>
        <fullName evidence="2">Uncharacterized protein</fullName>
    </submittedName>
</protein>
<evidence type="ECO:0000313" key="3">
    <source>
        <dbReference type="Proteomes" id="UP001500449"/>
    </source>
</evidence>
<keyword evidence="1" id="KW-0812">Transmembrane</keyword>